<feature type="domain" description="Reductase C-terminal" evidence="6">
    <location>
        <begin position="320"/>
        <end position="387"/>
    </location>
</feature>
<organism evidence="7 8">
    <name type="scientific">Breoghania corrubedonensis</name>
    <dbReference type="NCBI Taxonomy" id="665038"/>
    <lineage>
        <taxon>Bacteria</taxon>
        <taxon>Pseudomonadati</taxon>
        <taxon>Pseudomonadota</taxon>
        <taxon>Alphaproteobacteria</taxon>
        <taxon>Hyphomicrobiales</taxon>
        <taxon>Stappiaceae</taxon>
        <taxon>Breoghania</taxon>
    </lineage>
</organism>
<dbReference type="AlphaFoldDB" id="A0A2T5V7V4"/>
<keyword evidence="2" id="KW-0285">Flavoprotein</keyword>
<keyword evidence="3" id="KW-0274">FAD</keyword>
<dbReference type="InterPro" id="IPR028202">
    <property type="entry name" value="Reductase_C"/>
</dbReference>
<dbReference type="GO" id="GO:0016651">
    <property type="term" value="F:oxidoreductase activity, acting on NAD(P)H"/>
    <property type="evidence" value="ECO:0007669"/>
    <property type="project" value="TreeGrafter"/>
</dbReference>
<dbReference type="Pfam" id="PF14759">
    <property type="entry name" value="Reductase_C"/>
    <property type="match status" value="1"/>
</dbReference>
<dbReference type="Gene3D" id="3.30.390.30">
    <property type="match status" value="1"/>
</dbReference>
<dbReference type="PANTHER" id="PTHR43557">
    <property type="entry name" value="APOPTOSIS-INDUCING FACTOR 1"/>
    <property type="match status" value="1"/>
</dbReference>
<evidence type="ECO:0000256" key="2">
    <source>
        <dbReference type="ARBA" id="ARBA00022630"/>
    </source>
</evidence>
<reference evidence="7 8" key="1">
    <citation type="submission" date="2018-04" db="EMBL/GenBank/DDBJ databases">
        <title>Genomic Encyclopedia of Archaeal and Bacterial Type Strains, Phase II (KMG-II): from individual species to whole genera.</title>
        <authorList>
            <person name="Goeker M."/>
        </authorList>
    </citation>
    <scope>NUCLEOTIDE SEQUENCE [LARGE SCALE GENOMIC DNA]</scope>
    <source>
        <strain evidence="7 8">DSM 23382</strain>
    </source>
</reference>
<dbReference type="PRINTS" id="PR00368">
    <property type="entry name" value="FADPNR"/>
</dbReference>
<name>A0A2T5V7V4_9HYPH</name>
<keyword evidence="7" id="KW-0223">Dioxygenase</keyword>
<keyword evidence="8" id="KW-1185">Reference proteome</keyword>
<evidence type="ECO:0000259" key="6">
    <source>
        <dbReference type="Pfam" id="PF14759"/>
    </source>
</evidence>
<evidence type="ECO:0000313" key="8">
    <source>
        <dbReference type="Proteomes" id="UP000244081"/>
    </source>
</evidence>
<evidence type="ECO:0000259" key="5">
    <source>
        <dbReference type="Pfam" id="PF07992"/>
    </source>
</evidence>
<dbReference type="GO" id="GO:0051213">
    <property type="term" value="F:dioxygenase activity"/>
    <property type="evidence" value="ECO:0007669"/>
    <property type="project" value="UniProtKB-KW"/>
</dbReference>
<evidence type="ECO:0000313" key="7">
    <source>
        <dbReference type="EMBL" id="PTW59818.1"/>
    </source>
</evidence>
<gene>
    <name evidence="7" type="ORF">C8N35_106203</name>
</gene>
<dbReference type="PRINTS" id="PR00411">
    <property type="entry name" value="PNDRDTASEI"/>
</dbReference>
<evidence type="ECO:0000256" key="3">
    <source>
        <dbReference type="ARBA" id="ARBA00022827"/>
    </source>
</evidence>
<keyword evidence="4" id="KW-0560">Oxidoreductase</keyword>
<sequence>MSDPIIIVGAGQAGQKAAETLRQKGYEGGLILIGDEPFFPYQRPPLSKAYLKGEMEEERLCLRPPAWFETAAVDFRKGVHVASIDPGPHAVQLEDGERLAYSKLLIATGTRARDLPIEGAHLPGVFTLRTMADVAPIRKALETVEDVAIVGGGYIGMEFAAVAAGFGKTVTVIEACSRILERSVAPEISGYLQELHRAHGVRLQLGTGVARIAGDTAAGGVVLASGETVPAGLVLIAVGAEPVTELVEAAGLKVARGIVVDEACRTSAPDIHAVGDCTVFPSARYGRMIRLESVQNACDQAKAAAAAMLGEDVCYDPVPWFWSDQYDVKLQIVGLSQGYDRTEIEGSPEEGSFALSYFAGDRLLAVDTVNAPRQHMMARKMLAASDSETTPKPARQAVA</sequence>
<dbReference type="SUPFAM" id="SSF55424">
    <property type="entry name" value="FAD/NAD-linked reductases, dimerisation (C-terminal) domain"/>
    <property type="match status" value="1"/>
</dbReference>
<dbReference type="GO" id="GO:0005737">
    <property type="term" value="C:cytoplasm"/>
    <property type="evidence" value="ECO:0007669"/>
    <property type="project" value="TreeGrafter"/>
</dbReference>
<accession>A0A2T5V7V4</accession>
<dbReference type="OrthoDB" id="7809559at2"/>
<dbReference type="Gene3D" id="3.50.50.60">
    <property type="entry name" value="FAD/NAD(P)-binding domain"/>
    <property type="match status" value="2"/>
</dbReference>
<comment type="cofactor">
    <cofactor evidence="1">
        <name>FAD</name>
        <dbReference type="ChEBI" id="CHEBI:57692"/>
    </cofactor>
</comment>
<dbReference type="InterPro" id="IPR036188">
    <property type="entry name" value="FAD/NAD-bd_sf"/>
</dbReference>
<dbReference type="InterPro" id="IPR016156">
    <property type="entry name" value="FAD/NAD-linked_Rdtase_dimer_sf"/>
</dbReference>
<comment type="caution">
    <text evidence="7">The sequence shown here is derived from an EMBL/GenBank/DDBJ whole genome shotgun (WGS) entry which is preliminary data.</text>
</comment>
<evidence type="ECO:0000256" key="4">
    <source>
        <dbReference type="ARBA" id="ARBA00023002"/>
    </source>
</evidence>
<dbReference type="SUPFAM" id="SSF51905">
    <property type="entry name" value="FAD/NAD(P)-binding domain"/>
    <property type="match status" value="2"/>
</dbReference>
<dbReference type="Proteomes" id="UP000244081">
    <property type="component" value="Unassembled WGS sequence"/>
</dbReference>
<proteinExistence type="predicted"/>
<dbReference type="InterPro" id="IPR023753">
    <property type="entry name" value="FAD/NAD-binding_dom"/>
</dbReference>
<dbReference type="RefSeq" id="WP_107990765.1">
    <property type="nucleotide sequence ID" value="NZ_QAYG01000006.1"/>
</dbReference>
<dbReference type="EMBL" id="QAYG01000006">
    <property type="protein sequence ID" value="PTW59818.1"/>
    <property type="molecule type" value="Genomic_DNA"/>
</dbReference>
<protein>
    <submittedName>
        <fullName evidence="7">3-phenylpropionate/trans-cinnamate dioxygenase ferredoxin reductase subunit</fullName>
    </submittedName>
</protein>
<evidence type="ECO:0000256" key="1">
    <source>
        <dbReference type="ARBA" id="ARBA00001974"/>
    </source>
</evidence>
<dbReference type="PANTHER" id="PTHR43557:SF2">
    <property type="entry name" value="RIESKE DOMAIN-CONTAINING PROTEIN-RELATED"/>
    <property type="match status" value="1"/>
</dbReference>
<feature type="domain" description="FAD/NAD(P)-binding" evidence="5">
    <location>
        <begin position="5"/>
        <end position="301"/>
    </location>
</feature>
<dbReference type="Pfam" id="PF07992">
    <property type="entry name" value="Pyr_redox_2"/>
    <property type="match status" value="1"/>
</dbReference>
<dbReference type="InterPro" id="IPR050446">
    <property type="entry name" value="FAD-oxidoreductase/Apoptosis"/>
</dbReference>